<feature type="transmembrane region" description="Helical" evidence="7">
    <location>
        <begin position="21"/>
        <end position="47"/>
    </location>
</feature>
<name>A0ABW0HQE1_9BACL</name>
<keyword evidence="3" id="KW-1003">Cell membrane</keyword>
<keyword evidence="10" id="KW-1185">Reference proteome</keyword>
<comment type="similarity">
    <text evidence="7">Belongs to the binding-protein-dependent transport system permease family.</text>
</comment>
<sequence length="312" mass="35513">MQSESLTVTNKKNRIGGNGMLYVLALPGLIYLLLFCYLPLGGLIIVFKNYNFIDGIFGSPWVGLDNFRFFFSSFDKAWRATQNTVILNGMYIVFGTIVSVALAIMFNEIRRKKFLMITQSISFFPYFISWAVAGGLLLTVIDFDKGTLEQLIAWLGFEKIDFFTEASYWPAILTVANVWKFAGYNSIIYFAVLTNLDQSYYESASIDGASRLQMMWRISIPLLKPTVIILTLLAIGRIFYGDLTMMMGLTNLNPMLFPTTDIIDTFVYRTVIKNGEFAMASAVGLYQSIFGFILVYVFNYVSGRFDKEYKLF</sequence>
<dbReference type="Gene3D" id="1.10.3720.10">
    <property type="entry name" value="MetI-like"/>
    <property type="match status" value="1"/>
</dbReference>
<reference evidence="10" key="1">
    <citation type="journal article" date="2019" name="Int. J. Syst. Evol. Microbiol.">
        <title>The Global Catalogue of Microorganisms (GCM) 10K type strain sequencing project: providing services to taxonomists for standard genome sequencing and annotation.</title>
        <authorList>
            <consortium name="The Broad Institute Genomics Platform"/>
            <consortium name="The Broad Institute Genome Sequencing Center for Infectious Disease"/>
            <person name="Wu L."/>
            <person name="Ma J."/>
        </authorList>
    </citation>
    <scope>NUCLEOTIDE SEQUENCE [LARGE SCALE GENOMIC DNA]</scope>
    <source>
        <strain evidence="10">CGMCC 1.18575</strain>
    </source>
</reference>
<protein>
    <submittedName>
        <fullName evidence="9">ABC transporter permease</fullName>
    </submittedName>
</protein>
<keyword evidence="6 7" id="KW-0472">Membrane</keyword>
<evidence type="ECO:0000256" key="5">
    <source>
        <dbReference type="ARBA" id="ARBA00022989"/>
    </source>
</evidence>
<feature type="transmembrane region" description="Helical" evidence="7">
    <location>
        <begin position="214"/>
        <end position="240"/>
    </location>
</feature>
<feature type="domain" description="ABC transmembrane type-1" evidence="8">
    <location>
        <begin position="81"/>
        <end position="298"/>
    </location>
</feature>
<dbReference type="PANTHER" id="PTHR43227">
    <property type="entry name" value="BLL4140 PROTEIN"/>
    <property type="match status" value="1"/>
</dbReference>
<evidence type="ECO:0000256" key="3">
    <source>
        <dbReference type="ARBA" id="ARBA00022475"/>
    </source>
</evidence>
<dbReference type="InterPro" id="IPR035906">
    <property type="entry name" value="MetI-like_sf"/>
</dbReference>
<evidence type="ECO:0000256" key="7">
    <source>
        <dbReference type="RuleBase" id="RU363032"/>
    </source>
</evidence>
<dbReference type="EMBL" id="JBHSMI010000023">
    <property type="protein sequence ID" value="MFC5403273.1"/>
    <property type="molecule type" value="Genomic_DNA"/>
</dbReference>
<dbReference type="PROSITE" id="PS50928">
    <property type="entry name" value="ABC_TM1"/>
    <property type="match status" value="1"/>
</dbReference>
<dbReference type="SUPFAM" id="SSF161098">
    <property type="entry name" value="MetI-like"/>
    <property type="match status" value="1"/>
</dbReference>
<dbReference type="Proteomes" id="UP001596113">
    <property type="component" value="Unassembled WGS sequence"/>
</dbReference>
<dbReference type="RefSeq" id="WP_378132482.1">
    <property type="nucleotide sequence ID" value="NZ_JBHSMI010000023.1"/>
</dbReference>
<feature type="transmembrane region" description="Helical" evidence="7">
    <location>
        <begin position="85"/>
        <end position="109"/>
    </location>
</feature>
<comment type="subcellular location">
    <subcellularLocation>
        <location evidence="1 7">Cell membrane</location>
        <topology evidence="1 7">Multi-pass membrane protein</topology>
    </subcellularLocation>
</comment>
<keyword evidence="2 7" id="KW-0813">Transport</keyword>
<evidence type="ECO:0000256" key="2">
    <source>
        <dbReference type="ARBA" id="ARBA00022448"/>
    </source>
</evidence>
<feature type="transmembrane region" description="Helical" evidence="7">
    <location>
        <begin position="277"/>
        <end position="301"/>
    </location>
</feature>
<feature type="transmembrane region" description="Helical" evidence="7">
    <location>
        <begin position="121"/>
        <end position="141"/>
    </location>
</feature>
<proteinExistence type="inferred from homology"/>
<evidence type="ECO:0000313" key="9">
    <source>
        <dbReference type="EMBL" id="MFC5403273.1"/>
    </source>
</evidence>
<dbReference type="CDD" id="cd06261">
    <property type="entry name" value="TM_PBP2"/>
    <property type="match status" value="1"/>
</dbReference>
<dbReference type="Pfam" id="PF00528">
    <property type="entry name" value="BPD_transp_1"/>
    <property type="match status" value="1"/>
</dbReference>
<evidence type="ECO:0000259" key="8">
    <source>
        <dbReference type="PROSITE" id="PS50928"/>
    </source>
</evidence>
<dbReference type="InterPro" id="IPR000515">
    <property type="entry name" value="MetI-like"/>
</dbReference>
<comment type="caution">
    <text evidence="9">The sequence shown here is derived from an EMBL/GenBank/DDBJ whole genome shotgun (WGS) entry which is preliminary data.</text>
</comment>
<gene>
    <name evidence="9" type="ORF">ACFPOF_11085</name>
</gene>
<accession>A0ABW0HQE1</accession>
<keyword evidence="5 7" id="KW-1133">Transmembrane helix</keyword>
<keyword evidence="4 7" id="KW-0812">Transmembrane</keyword>
<organism evidence="9 10">
    <name type="scientific">Cohnella soli</name>
    <dbReference type="NCBI Taxonomy" id="425005"/>
    <lineage>
        <taxon>Bacteria</taxon>
        <taxon>Bacillati</taxon>
        <taxon>Bacillota</taxon>
        <taxon>Bacilli</taxon>
        <taxon>Bacillales</taxon>
        <taxon>Paenibacillaceae</taxon>
        <taxon>Cohnella</taxon>
    </lineage>
</organism>
<evidence type="ECO:0000256" key="6">
    <source>
        <dbReference type="ARBA" id="ARBA00023136"/>
    </source>
</evidence>
<dbReference type="PANTHER" id="PTHR43227:SF11">
    <property type="entry name" value="BLL4140 PROTEIN"/>
    <property type="match status" value="1"/>
</dbReference>
<feature type="transmembrane region" description="Helical" evidence="7">
    <location>
        <begin position="168"/>
        <end position="193"/>
    </location>
</feature>
<evidence type="ECO:0000256" key="1">
    <source>
        <dbReference type="ARBA" id="ARBA00004651"/>
    </source>
</evidence>
<dbReference type="InterPro" id="IPR050809">
    <property type="entry name" value="UgpAE/MalFG_permease"/>
</dbReference>
<evidence type="ECO:0000313" key="10">
    <source>
        <dbReference type="Proteomes" id="UP001596113"/>
    </source>
</evidence>
<evidence type="ECO:0000256" key="4">
    <source>
        <dbReference type="ARBA" id="ARBA00022692"/>
    </source>
</evidence>